<dbReference type="GO" id="GO:0005829">
    <property type="term" value="C:cytosol"/>
    <property type="evidence" value="ECO:0007669"/>
    <property type="project" value="TreeGrafter"/>
</dbReference>
<name>A0A524RN83_9CHRO</name>
<dbReference type="PANTHER" id="PTHR43232:SF2">
    <property type="entry name" value="MOLYBDENUM COFACTOR BIOSYNTHESIS PROTEIN B"/>
    <property type="match status" value="1"/>
</dbReference>
<gene>
    <name evidence="4" type="primary">moaB</name>
    <name evidence="4" type="ORF">ERJ67_06075</name>
</gene>
<dbReference type="InterPro" id="IPR012245">
    <property type="entry name" value="MoaB"/>
</dbReference>
<dbReference type="UniPathway" id="UPA00344"/>
<dbReference type="InterPro" id="IPR001453">
    <property type="entry name" value="MoaB/Mog_dom"/>
</dbReference>
<dbReference type="GO" id="GO:0006777">
    <property type="term" value="P:Mo-molybdopterin cofactor biosynthetic process"/>
    <property type="evidence" value="ECO:0007669"/>
    <property type="project" value="UniProtKB-UniRule"/>
</dbReference>
<dbReference type="NCBIfam" id="TIGR00177">
    <property type="entry name" value="molyb_syn"/>
    <property type="match status" value="1"/>
</dbReference>
<dbReference type="Pfam" id="PF00994">
    <property type="entry name" value="MoCF_biosynth"/>
    <property type="match status" value="1"/>
</dbReference>
<comment type="function">
    <text evidence="2">May be involved in the biosynthesis of molybdopterin.</text>
</comment>
<dbReference type="Proteomes" id="UP000317990">
    <property type="component" value="Unassembled WGS sequence"/>
</dbReference>
<evidence type="ECO:0000313" key="4">
    <source>
        <dbReference type="EMBL" id="TGG92224.1"/>
    </source>
</evidence>
<protein>
    <recommendedName>
        <fullName evidence="1 2">Molybdenum cofactor biosynthesis protein B</fullName>
    </recommendedName>
</protein>
<dbReference type="SUPFAM" id="SSF53218">
    <property type="entry name" value="Molybdenum cofactor biosynthesis proteins"/>
    <property type="match status" value="1"/>
</dbReference>
<dbReference type="NCBIfam" id="TIGR02667">
    <property type="entry name" value="moaB_proteo"/>
    <property type="match status" value="1"/>
</dbReference>
<evidence type="ECO:0000259" key="3">
    <source>
        <dbReference type="SMART" id="SM00852"/>
    </source>
</evidence>
<organism evidence="4 5">
    <name type="scientific">Aphanocapsa feldmannii 277cV</name>
    <dbReference type="NCBI Taxonomy" id="2507553"/>
    <lineage>
        <taxon>Bacteria</taxon>
        <taxon>Bacillati</taxon>
        <taxon>Cyanobacteriota</taxon>
        <taxon>Cyanophyceae</taxon>
        <taxon>Oscillatoriophycideae</taxon>
        <taxon>Chroococcales</taxon>
        <taxon>Microcystaceae</taxon>
        <taxon>Aphanocapsa</taxon>
    </lineage>
</organism>
<dbReference type="Gene3D" id="3.40.980.10">
    <property type="entry name" value="MoaB/Mog-like domain"/>
    <property type="match status" value="1"/>
</dbReference>
<dbReference type="PANTHER" id="PTHR43232">
    <property type="entry name" value="MOLYBDENUM COFACTOR BIOSYNTHESIS PROTEIN B"/>
    <property type="match status" value="1"/>
</dbReference>
<keyword evidence="2" id="KW-0501">Molybdenum cofactor biosynthesis</keyword>
<evidence type="ECO:0000313" key="5">
    <source>
        <dbReference type="Proteomes" id="UP000317990"/>
    </source>
</evidence>
<comment type="caution">
    <text evidence="4">The sequence shown here is derived from an EMBL/GenBank/DDBJ whole genome shotgun (WGS) entry which is preliminary data.</text>
</comment>
<comment type="similarity">
    <text evidence="2">Belongs to the MoaB/Mog family.</text>
</comment>
<feature type="domain" description="MoaB/Mog" evidence="3">
    <location>
        <begin position="6"/>
        <end position="150"/>
    </location>
</feature>
<proteinExistence type="inferred from homology"/>
<dbReference type="PIRSF" id="PIRSF006443">
    <property type="entry name" value="MoaB"/>
    <property type="match status" value="1"/>
</dbReference>
<reference evidence="4 5" key="1">
    <citation type="journal article" date="2019" name="mSystems">
        <title>Life at home and on the roam: Genomic adaptions reflect the dual lifestyle of an intracellular, facultative symbiont.</title>
        <authorList>
            <person name="Burgsdorf I."/>
        </authorList>
    </citation>
    <scope>NUCLEOTIDE SEQUENCE [LARGE SCALE GENOMIC DNA]</scope>
    <source>
        <strain evidence="4">277cV</strain>
    </source>
</reference>
<dbReference type="AlphaFoldDB" id="A0A524RN83"/>
<evidence type="ECO:0000256" key="2">
    <source>
        <dbReference type="PIRNR" id="PIRNR006443"/>
    </source>
</evidence>
<sequence length="171" mass="18365">MGLAIALLTVSDRRTLADDPSGNALQQRLQASGHRLVARRLEPDDRYRIRAVVSGWIADPQVQVVLSSGGTGLTGRDGTPEAVAPLLDKAIDGFGELFRVLSFETIGTSSLQSRCLAGVANGTVVFVLPGSLDAVTTAWDRLIQAQLDQQTSPCNLVQLLPRLREPSDRPH</sequence>
<dbReference type="CDD" id="cd00886">
    <property type="entry name" value="MogA_MoaB"/>
    <property type="match status" value="1"/>
</dbReference>
<accession>A0A524RN83</accession>
<comment type="pathway">
    <text evidence="2">Cofactor biosynthesis; molybdopterin biosynthesis.</text>
</comment>
<dbReference type="InterPro" id="IPR013484">
    <property type="entry name" value="MoaB_proteobac"/>
</dbReference>
<dbReference type="SMART" id="SM00852">
    <property type="entry name" value="MoCF_biosynth"/>
    <property type="match status" value="1"/>
</dbReference>
<evidence type="ECO:0000256" key="1">
    <source>
        <dbReference type="ARBA" id="ARBA00015262"/>
    </source>
</evidence>
<dbReference type="EMBL" id="SRMO01000065">
    <property type="protein sequence ID" value="TGG92224.1"/>
    <property type="molecule type" value="Genomic_DNA"/>
</dbReference>
<dbReference type="InterPro" id="IPR036425">
    <property type="entry name" value="MoaB/Mog-like_dom_sf"/>
</dbReference>